<evidence type="ECO:0000259" key="6">
    <source>
        <dbReference type="Pfam" id="PF04547"/>
    </source>
</evidence>
<accession>A0A813E9Q5</accession>
<reference evidence="7" key="1">
    <citation type="submission" date="2021-02" db="EMBL/GenBank/DDBJ databases">
        <authorList>
            <person name="Dougan E. K."/>
            <person name="Rhodes N."/>
            <person name="Thang M."/>
            <person name="Chan C."/>
        </authorList>
    </citation>
    <scope>NUCLEOTIDE SEQUENCE</scope>
</reference>
<dbReference type="PANTHER" id="PTHR12308">
    <property type="entry name" value="ANOCTAMIN"/>
    <property type="match status" value="1"/>
</dbReference>
<feature type="non-terminal residue" evidence="7">
    <location>
        <position position="875"/>
    </location>
</feature>
<feature type="transmembrane region" description="Helical" evidence="5">
    <location>
        <begin position="674"/>
        <end position="700"/>
    </location>
</feature>
<dbReference type="OMA" id="IANFVEL"/>
<feature type="transmembrane region" description="Helical" evidence="5">
    <location>
        <begin position="435"/>
        <end position="459"/>
    </location>
</feature>
<dbReference type="InterPro" id="IPR049452">
    <property type="entry name" value="Anoctamin_TM"/>
</dbReference>
<dbReference type="GO" id="GO:0016020">
    <property type="term" value="C:membrane"/>
    <property type="evidence" value="ECO:0007669"/>
    <property type="project" value="UniProtKB-SubCell"/>
</dbReference>
<feature type="domain" description="Anoctamin transmembrane" evidence="6">
    <location>
        <begin position="238"/>
        <end position="742"/>
    </location>
</feature>
<feature type="transmembrane region" description="Helical" evidence="5">
    <location>
        <begin position="348"/>
        <end position="370"/>
    </location>
</feature>
<gene>
    <name evidence="7" type="ORF">PGLA1383_LOCUS14257</name>
</gene>
<evidence type="ECO:0000256" key="5">
    <source>
        <dbReference type="SAM" id="Phobius"/>
    </source>
</evidence>
<keyword evidence="2 5" id="KW-0812">Transmembrane</keyword>
<comment type="subcellular location">
    <subcellularLocation>
        <location evidence="1">Membrane</location>
        <topology evidence="1">Multi-pass membrane protein</topology>
    </subcellularLocation>
</comment>
<dbReference type="AlphaFoldDB" id="A0A813E9Q5"/>
<evidence type="ECO:0000256" key="1">
    <source>
        <dbReference type="ARBA" id="ARBA00004141"/>
    </source>
</evidence>
<keyword evidence="3 5" id="KW-1133">Transmembrane helix</keyword>
<protein>
    <recommendedName>
        <fullName evidence="6">Anoctamin transmembrane domain-containing protein</fullName>
    </recommendedName>
</protein>
<organism evidence="7 8">
    <name type="scientific">Polarella glacialis</name>
    <name type="common">Dinoflagellate</name>
    <dbReference type="NCBI Taxonomy" id="89957"/>
    <lineage>
        <taxon>Eukaryota</taxon>
        <taxon>Sar</taxon>
        <taxon>Alveolata</taxon>
        <taxon>Dinophyceae</taxon>
        <taxon>Suessiales</taxon>
        <taxon>Suessiaceae</taxon>
        <taxon>Polarella</taxon>
    </lineage>
</organism>
<comment type="caution">
    <text evidence="7">The sequence shown here is derived from an EMBL/GenBank/DDBJ whole genome shotgun (WGS) entry which is preliminary data.</text>
</comment>
<feature type="transmembrane region" description="Helical" evidence="5">
    <location>
        <begin position="624"/>
        <end position="650"/>
    </location>
</feature>
<feature type="transmembrane region" description="Helical" evidence="5">
    <location>
        <begin position="252"/>
        <end position="272"/>
    </location>
</feature>
<evidence type="ECO:0000313" key="7">
    <source>
        <dbReference type="EMBL" id="CAE8595754.1"/>
    </source>
</evidence>
<keyword evidence="8" id="KW-1185">Reference proteome</keyword>
<name>A0A813E9Q5_POLGL</name>
<evidence type="ECO:0000256" key="4">
    <source>
        <dbReference type="ARBA" id="ARBA00023136"/>
    </source>
</evidence>
<dbReference type="EMBL" id="CAJNNV010008092">
    <property type="protein sequence ID" value="CAE8595754.1"/>
    <property type="molecule type" value="Genomic_DNA"/>
</dbReference>
<evidence type="ECO:0000256" key="2">
    <source>
        <dbReference type="ARBA" id="ARBA00022692"/>
    </source>
</evidence>
<dbReference type="OrthoDB" id="296386at2759"/>
<dbReference type="PANTHER" id="PTHR12308:SF73">
    <property type="entry name" value="ANOCTAMIN"/>
    <property type="match status" value="1"/>
</dbReference>
<dbReference type="InterPro" id="IPR007632">
    <property type="entry name" value="Anoctamin"/>
</dbReference>
<feature type="transmembrane region" description="Helical" evidence="5">
    <location>
        <begin position="397"/>
        <end position="415"/>
    </location>
</feature>
<proteinExistence type="predicted"/>
<evidence type="ECO:0000313" key="8">
    <source>
        <dbReference type="Proteomes" id="UP000654075"/>
    </source>
</evidence>
<feature type="transmembrane region" description="Helical" evidence="5">
    <location>
        <begin position="560"/>
        <end position="577"/>
    </location>
</feature>
<dbReference type="Proteomes" id="UP000654075">
    <property type="component" value="Unassembled WGS sequence"/>
</dbReference>
<sequence length="875" mass="98454">MDIVLDDAGASYVVVFPRGVGVGGTVDLLAEVEDPLEKCRKVFKDRKTAHIDLSDEGFGTFAHGSPVSMPVFQQVVREQFMHVAQVCGLKAESFLSIDEDEVFVKISLDRDGQVIRNFAEKVQYKVPLKSEAYEGEEALGTYPGNEPMRTSHGRAVPAYHAYTKDLDDKLEPFRQVDEIRLIEKCLSEYLDLKNLVEAGVASACFPAANHEQVMELFSEWGSPKKILQLPNSHHDDKVRDYFGEDIAFFFKWYAFYIRMLVPLAVLGAVAFLRRVPQFEASLVTQRLIQIAFGFIVICWSSVFNKMYTRLSASTAQRWGMKDFESSAIDRSAYDPHLNGSWTLAGRQLFASTFTVLYVLIFFGIITYLTLADISDDSNRGEELISQARAVIGISKEYMISLITAALISVFSYVWSKFAPWLTDLRNHRTLGRWEHSLVLTVAPVKLYFALYPFLVLAFAKRYFMPTCSTTLPDAAHKAYEDLDWPSGVESPVYNQVDRKWETNASLTFLSHHSFVKPDGQHCVYGCVPQECFAVGGMFQCATDCEDQLEKNLKFFFGQKCISAIIFMIMPPIILSWWEVRKEVSKKQKGGSSSHYSLLQLQAKSPAYEYNSGGGSKTDDFMEPAIGFAVLTCFSIALPVMAVPALFFNIVQYRLMAFRMTAVTRRPSPRGAEGIGSWMTIFQAISLLAVATNVGMAVVAMWPIREMPQFHELIYFIVLEHIFLSARAFIHENIDAQPEDVRLIEDFNTRFLAKLRWMTGGSEVPQSQMPHNKVDLGLGPVRGDMHRSELEPPLGRTADRLPGSFARDAAWLIALVSARLPRGEDFAEWWPAGYPRSGEPPVLVVECEGDPKAVMEAAAEVVQELLDEWQPSLDGE</sequence>
<dbReference type="GO" id="GO:0005254">
    <property type="term" value="F:chloride channel activity"/>
    <property type="evidence" value="ECO:0007669"/>
    <property type="project" value="TreeGrafter"/>
</dbReference>
<dbReference type="Pfam" id="PF04547">
    <property type="entry name" value="Anoctamin"/>
    <property type="match status" value="1"/>
</dbReference>
<evidence type="ECO:0000256" key="3">
    <source>
        <dbReference type="ARBA" id="ARBA00022989"/>
    </source>
</evidence>
<feature type="transmembrane region" description="Helical" evidence="5">
    <location>
        <begin position="284"/>
        <end position="303"/>
    </location>
</feature>
<keyword evidence="4 5" id="KW-0472">Membrane</keyword>